<dbReference type="InterPro" id="IPR026705">
    <property type="entry name" value="Hid-1/Ecm30"/>
</dbReference>
<reference evidence="2" key="1">
    <citation type="submission" date="2021-01" db="EMBL/GenBank/DDBJ databases">
        <authorList>
            <consortium name="Genoscope - CEA"/>
            <person name="William W."/>
        </authorList>
    </citation>
    <scope>NUCLEOTIDE SEQUENCE</scope>
</reference>
<evidence type="ECO:0000313" key="2">
    <source>
        <dbReference type="EMBL" id="CAD8075423.1"/>
    </source>
</evidence>
<keyword evidence="3" id="KW-1185">Reference proteome</keyword>
<proteinExistence type="predicted"/>
<dbReference type="EMBL" id="CAJJDM010000054">
    <property type="protein sequence ID" value="CAD8075423.1"/>
    <property type="molecule type" value="Genomic_DNA"/>
</dbReference>
<evidence type="ECO:0000256" key="1">
    <source>
        <dbReference type="SAM" id="MobiDB-lite"/>
    </source>
</evidence>
<comment type="caution">
    <text evidence="2">The sequence shown here is derived from an EMBL/GenBank/DDBJ whole genome shotgun (WGS) entry which is preliminary data.</text>
</comment>
<feature type="compositionally biased region" description="Low complexity" evidence="1">
    <location>
        <begin position="253"/>
        <end position="265"/>
    </location>
</feature>
<dbReference type="OMA" id="CLRNSDK"/>
<dbReference type="PANTHER" id="PTHR21575:SF12">
    <property type="entry name" value="PROTEIN HID1"/>
    <property type="match status" value="1"/>
</dbReference>
<dbReference type="AlphaFoldDB" id="A0A8S1MCL1"/>
<dbReference type="PANTHER" id="PTHR21575">
    <property type="entry name" value="PROTEIN HID1"/>
    <property type="match status" value="1"/>
</dbReference>
<dbReference type="GO" id="GO:0016020">
    <property type="term" value="C:membrane"/>
    <property type="evidence" value="ECO:0007669"/>
    <property type="project" value="TreeGrafter"/>
</dbReference>
<dbReference type="Pfam" id="PF12722">
    <property type="entry name" value="Hid1"/>
    <property type="match status" value="2"/>
</dbReference>
<dbReference type="Proteomes" id="UP000688137">
    <property type="component" value="Unassembled WGS sequence"/>
</dbReference>
<name>A0A8S1MCL1_PARPR</name>
<accession>A0A8S1MCL1</accession>
<sequence length="819" mass="96796">MGNQINVKAKFVNLLKQEEENALAEELKSILLLDISQEDYLNAFYPSDIRDILKQSPKRILGIIHYLHQFLCDTQTDLASHIQYRQWKNSLRILTSIIPVLYEEQFKEQMKEILWYTKIPKPNEEIQERDPPLIISLLSRLFQMSFHFGFTIDALEYNESVVKNDTLLQYFAQYYHDVWNSYKLQFGYIWKGFNPQCKYPNDIAKYFENRYLVLSCIYALVSSTLFTSQFFFEQEIHEIIEENKDENKEKISQPEQEINEQFQEQQHQEQQHQEQQNKNNNLKNETKIQKLLVQTPNAALFTLQKIQFFPELFVSMIAFSLFSTERIKQFLRGLVNMPNQIEDNLQNLCLKLTSLIIGGQGFVSKEILPLEKEFEEMVKAKEHFQLYNIPFPQFINLPQQVQEGIIVQLTQKFYSYYKSQQQFIRGTFEKQLSNFENCFIFLSYLSSKTEQNVPNLMIVFLLSYFNQKKYIKKVSLKILKLLSAQPQLNRQLCVQQEFTLTFTDAPVIIGTWGDLLITALCNTVLKDLQSIKDNKLLEISQILFNISSEIGKLNIESCQIICNLIKKLANYDFVLKSPDFLISLQNLIGAVSQMIYFFPDDNFDLIYNLIKIKDSVKFIHELQVTQKKLQVWWGKYAPHNPIVNQSFIKSQQFQNDVHDIRESQVRSITQQQQAINQKKLSKQFQQEEIQSLSQMEQIQSDRLQRPSIEQDKYFGQWKCFNQESLKQFVPLNSLVKLLENLFKLCLDPTDETQLKIVCQSHDLRSLMIKQLSFQITVDKFKIFKTLTKQIWLNCLRNSDKFPYFEKSQCPCFNQSCVEK</sequence>
<evidence type="ECO:0000313" key="3">
    <source>
        <dbReference type="Proteomes" id="UP000688137"/>
    </source>
</evidence>
<gene>
    <name evidence="2" type="ORF">PPRIM_AZ9-3.1.T0540198</name>
</gene>
<feature type="region of interest" description="Disordered" evidence="1">
    <location>
        <begin position="245"/>
        <end position="278"/>
    </location>
</feature>
<organism evidence="2 3">
    <name type="scientific">Paramecium primaurelia</name>
    <dbReference type="NCBI Taxonomy" id="5886"/>
    <lineage>
        <taxon>Eukaryota</taxon>
        <taxon>Sar</taxon>
        <taxon>Alveolata</taxon>
        <taxon>Ciliophora</taxon>
        <taxon>Intramacronucleata</taxon>
        <taxon>Oligohymenophorea</taxon>
        <taxon>Peniculida</taxon>
        <taxon>Parameciidae</taxon>
        <taxon>Paramecium</taxon>
    </lineage>
</organism>
<dbReference type="GO" id="GO:0000138">
    <property type="term" value="C:Golgi trans cisterna"/>
    <property type="evidence" value="ECO:0007669"/>
    <property type="project" value="TreeGrafter"/>
</dbReference>
<dbReference type="GO" id="GO:0005797">
    <property type="term" value="C:Golgi medial cisterna"/>
    <property type="evidence" value="ECO:0007669"/>
    <property type="project" value="TreeGrafter"/>
</dbReference>
<protein>
    <submittedName>
        <fullName evidence="2">Uncharacterized protein</fullName>
    </submittedName>
</protein>